<dbReference type="Proteomes" id="UP000002505">
    <property type="component" value="Plasmid pACHL01"/>
</dbReference>
<dbReference type="EMBL" id="CP001342">
    <property type="protein sequence ID" value="ACL42233.1"/>
    <property type="molecule type" value="Genomic_DNA"/>
</dbReference>
<accession>B8HII6</accession>
<sequence>MPIRQHPLLRHYAKALGHISMQSLAGPDFPPVRDVMENFDMALAAMPPLPPGEDRRHDEIRRALKLVASGGDPARGPFNTLARWAAGWLADYTAALATMGTEIAAQVVPGSLLHYFSDGLNDQEKYGLGHRRVLKVSDFSITFEVADGEHAGTVVHYTNGDPESLAPYLIPAEDCGPDCHRGQ</sequence>
<gene>
    <name evidence="1" type="ordered locus">Achl_4282</name>
</gene>
<protein>
    <submittedName>
        <fullName evidence="1">Uncharacterized protein</fullName>
    </submittedName>
</protein>
<dbReference type="KEGG" id="ach:Achl_4282"/>
<keyword evidence="2" id="KW-1185">Reference proteome</keyword>
<evidence type="ECO:0000313" key="2">
    <source>
        <dbReference type="Proteomes" id="UP000002505"/>
    </source>
</evidence>
<dbReference type="AlphaFoldDB" id="B8HII6"/>
<geneLocation type="plasmid" evidence="1 2">
    <name>pACHL01</name>
</geneLocation>
<reference evidence="1" key="1">
    <citation type="submission" date="2009-01" db="EMBL/GenBank/DDBJ databases">
        <title>Complete sequence of plasmid1 of Arthrobacter chlorophenolicus A6.</title>
        <authorList>
            <consortium name="US DOE Joint Genome Institute"/>
            <person name="Lucas S."/>
            <person name="Copeland A."/>
            <person name="Lapidus A."/>
            <person name="Glavina del Rio T."/>
            <person name="Tice H."/>
            <person name="Bruce D."/>
            <person name="Goodwin L."/>
            <person name="Pitluck S."/>
            <person name="Goltsman E."/>
            <person name="Clum A."/>
            <person name="Larimer F."/>
            <person name="Land M."/>
            <person name="Hauser L."/>
            <person name="Kyrpides N."/>
            <person name="Mikhailova N."/>
            <person name="Jansson J."/>
            <person name="Richardson P."/>
        </authorList>
    </citation>
    <scope>NUCLEOTIDE SEQUENCE [LARGE SCALE GENOMIC DNA]</scope>
    <source>
        <strain evidence="1">A6</strain>
        <plasmid evidence="1">pACHL01</plasmid>
    </source>
</reference>
<organism evidence="1 2">
    <name type="scientific">Pseudarthrobacter chlorophenolicus (strain ATCC 700700 / DSM 12829 / CIP 107037 / JCM 12360 / KCTC 9906 / NCIMB 13794 / A6)</name>
    <name type="common">Arthrobacter chlorophenolicus</name>
    <dbReference type="NCBI Taxonomy" id="452863"/>
    <lineage>
        <taxon>Bacteria</taxon>
        <taxon>Bacillati</taxon>
        <taxon>Actinomycetota</taxon>
        <taxon>Actinomycetes</taxon>
        <taxon>Micrococcales</taxon>
        <taxon>Micrococcaceae</taxon>
        <taxon>Pseudarthrobacter</taxon>
    </lineage>
</organism>
<dbReference type="HOGENOM" id="CLU_1472333_0_0_11"/>
<proteinExistence type="predicted"/>
<evidence type="ECO:0000313" key="1">
    <source>
        <dbReference type="EMBL" id="ACL42233.1"/>
    </source>
</evidence>
<keyword evidence="1" id="KW-0614">Plasmid</keyword>
<dbReference type="RefSeq" id="WP_012623250.1">
    <property type="nucleotide sequence ID" value="NC_011879.1"/>
</dbReference>
<name>B8HII6_PSECP</name>